<feature type="non-terminal residue" evidence="1">
    <location>
        <position position="227"/>
    </location>
</feature>
<name>A0A815S078_9BILA</name>
<accession>A0A815S078</accession>
<dbReference type="Proteomes" id="UP000663864">
    <property type="component" value="Unassembled WGS sequence"/>
</dbReference>
<dbReference type="AlphaFoldDB" id="A0A815S078"/>
<reference evidence="1" key="1">
    <citation type="submission" date="2021-02" db="EMBL/GenBank/DDBJ databases">
        <authorList>
            <person name="Nowell W R."/>
        </authorList>
    </citation>
    <scope>NUCLEOTIDE SEQUENCE</scope>
</reference>
<gene>
    <name evidence="1" type="ORF">ZHD862_LOCUS36762</name>
</gene>
<evidence type="ECO:0000313" key="1">
    <source>
        <dbReference type="EMBL" id="CAF1485482.1"/>
    </source>
</evidence>
<evidence type="ECO:0000313" key="2">
    <source>
        <dbReference type="Proteomes" id="UP000663864"/>
    </source>
</evidence>
<protein>
    <submittedName>
        <fullName evidence="1">Uncharacterized protein</fullName>
    </submittedName>
</protein>
<sequence length="227" mass="26906">MYLPVSDINSPECRPVIVTLSNSDQLFVYYFEKDSHITYALWLFYNKLHKVITNYPVIVIKNNTNEALTVLLDDTYTRLDDAEDALAEDKTKRKPTEEFEDAEYNIRRIKFFIQIITYHMYENIRKREATSNNDMKFFEDDYVEYDDEEYYEEDDKEYEEILQTSSCHQNPTTCSHNDTHDIQQQIERIMNNPAELRQVIDSFVLQSITINPHLLCSILLCNPVLLG</sequence>
<dbReference type="EMBL" id="CAJNOT010006245">
    <property type="protein sequence ID" value="CAF1485482.1"/>
    <property type="molecule type" value="Genomic_DNA"/>
</dbReference>
<proteinExistence type="predicted"/>
<comment type="caution">
    <text evidence="1">The sequence shown here is derived from an EMBL/GenBank/DDBJ whole genome shotgun (WGS) entry which is preliminary data.</text>
</comment>
<organism evidence="1 2">
    <name type="scientific">Rotaria sordida</name>
    <dbReference type="NCBI Taxonomy" id="392033"/>
    <lineage>
        <taxon>Eukaryota</taxon>
        <taxon>Metazoa</taxon>
        <taxon>Spiralia</taxon>
        <taxon>Gnathifera</taxon>
        <taxon>Rotifera</taxon>
        <taxon>Eurotatoria</taxon>
        <taxon>Bdelloidea</taxon>
        <taxon>Philodinida</taxon>
        <taxon>Philodinidae</taxon>
        <taxon>Rotaria</taxon>
    </lineage>
</organism>